<organism evidence="2 3">
    <name type="scientific">Sphaceloma murrayae</name>
    <dbReference type="NCBI Taxonomy" id="2082308"/>
    <lineage>
        <taxon>Eukaryota</taxon>
        <taxon>Fungi</taxon>
        <taxon>Dikarya</taxon>
        <taxon>Ascomycota</taxon>
        <taxon>Pezizomycotina</taxon>
        <taxon>Dothideomycetes</taxon>
        <taxon>Dothideomycetidae</taxon>
        <taxon>Myriangiales</taxon>
        <taxon>Elsinoaceae</taxon>
        <taxon>Sphaceloma</taxon>
    </lineage>
</organism>
<dbReference type="Pfam" id="PF00561">
    <property type="entry name" value="Abhydrolase_1"/>
    <property type="match status" value="1"/>
</dbReference>
<name>A0A2K1R1K6_9PEZI</name>
<protein>
    <recommendedName>
        <fullName evidence="1">AB hydrolase-1 domain-containing protein</fullName>
    </recommendedName>
</protein>
<feature type="domain" description="AB hydrolase-1" evidence="1">
    <location>
        <begin position="43"/>
        <end position="296"/>
    </location>
</feature>
<reference evidence="2 3" key="1">
    <citation type="submission" date="2017-06" db="EMBL/GenBank/DDBJ databases">
        <title>Draft genome sequence of a variant of Elsinoe murrayae.</title>
        <authorList>
            <person name="Cheng Q."/>
        </authorList>
    </citation>
    <scope>NUCLEOTIDE SEQUENCE [LARGE SCALE GENOMIC DNA]</scope>
    <source>
        <strain evidence="2 3">CQ-2017a</strain>
    </source>
</reference>
<dbReference type="GO" id="GO:0016020">
    <property type="term" value="C:membrane"/>
    <property type="evidence" value="ECO:0007669"/>
    <property type="project" value="TreeGrafter"/>
</dbReference>
<evidence type="ECO:0000259" key="1">
    <source>
        <dbReference type="Pfam" id="PF00561"/>
    </source>
</evidence>
<dbReference type="AlphaFoldDB" id="A0A2K1R1K6"/>
<dbReference type="PANTHER" id="PTHR43798:SF33">
    <property type="entry name" value="HYDROLASE, PUTATIVE (AFU_ORTHOLOGUE AFUA_2G14860)-RELATED"/>
    <property type="match status" value="1"/>
</dbReference>
<gene>
    <name evidence="2" type="ORF">CAC42_3490</name>
</gene>
<comment type="caution">
    <text evidence="2">The sequence shown here is derived from an EMBL/GenBank/DDBJ whole genome shotgun (WGS) entry which is preliminary data.</text>
</comment>
<sequence length="316" mass="34211">MSQYTSPSIATNDGPPSITLPSGRKLVYHTYGVQSPIGGTTPPTILYLHGYPMSGVEASHLDELARAHGLRIIAPSRPGHSTSDTDPNFTIMTVTSDLTNFLSALEVTSFAIFAASGGAPYALSLATVLPPSRLKAIAIFSGLYPLSLGSSGMEWAPWLVLQMSYYTPSLLHSAFDAQIGKLARDVERPDRFEHAVLHQMSGRPKADLEAIQNPDIKRAVIEGAREAVRVSSEGPMREGQLLGMDWGFNLEDVKVKTFLYHGALDGQVPSRMAQDAAKLIPEAEIEVVEEEGHVSVVLKRREAALDHLKLALVNES</sequence>
<dbReference type="Proteomes" id="UP000243797">
    <property type="component" value="Unassembled WGS sequence"/>
</dbReference>
<dbReference type="InterPro" id="IPR050266">
    <property type="entry name" value="AB_hydrolase_sf"/>
</dbReference>
<dbReference type="InterPro" id="IPR029058">
    <property type="entry name" value="AB_hydrolase_fold"/>
</dbReference>
<proteinExistence type="predicted"/>
<dbReference type="PANTHER" id="PTHR43798">
    <property type="entry name" value="MONOACYLGLYCEROL LIPASE"/>
    <property type="match status" value="1"/>
</dbReference>
<dbReference type="OrthoDB" id="294702at2759"/>
<dbReference type="STRING" id="2082308.A0A2K1R1K6"/>
<dbReference type="EMBL" id="NKHZ01000012">
    <property type="protein sequence ID" value="PNS21152.1"/>
    <property type="molecule type" value="Genomic_DNA"/>
</dbReference>
<dbReference type="InParanoid" id="A0A2K1R1K6"/>
<evidence type="ECO:0000313" key="2">
    <source>
        <dbReference type="EMBL" id="PNS21152.1"/>
    </source>
</evidence>
<dbReference type="SUPFAM" id="SSF53474">
    <property type="entry name" value="alpha/beta-Hydrolases"/>
    <property type="match status" value="1"/>
</dbReference>
<dbReference type="Gene3D" id="3.40.50.1820">
    <property type="entry name" value="alpha/beta hydrolase"/>
    <property type="match status" value="1"/>
</dbReference>
<accession>A0A2K1R1K6</accession>
<dbReference type="InterPro" id="IPR000073">
    <property type="entry name" value="AB_hydrolase_1"/>
</dbReference>
<keyword evidence="3" id="KW-1185">Reference proteome</keyword>
<evidence type="ECO:0000313" key="3">
    <source>
        <dbReference type="Proteomes" id="UP000243797"/>
    </source>
</evidence>